<dbReference type="PANTHER" id="PTHR43792">
    <property type="entry name" value="GNAT FAMILY, PUTATIVE (AFU_ORTHOLOGUE AFUA_3G00765)-RELATED-RELATED"/>
    <property type="match status" value="1"/>
</dbReference>
<accession>A0ABW3UIB4</accession>
<dbReference type="InterPro" id="IPR016181">
    <property type="entry name" value="Acyl_CoA_acyltransferase"/>
</dbReference>
<dbReference type="PROSITE" id="PS51186">
    <property type="entry name" value="GNAT"/>
    <property type="match status" value="1"/>
</dbReference>
<evidence type="ECO:0000259" key="1">
    <source>
        <dbReference type="PROSITE" id="PS51186"/>
    </source>
</evidence>
<comment type="caution">
    <text evidence="2">The sequence shown here is derived from an EMBL/GenBank/DDBJ whole genome shotgun (WGS) entry which is preliminary data.</text>
</comment>
<sequence length="187" mass="21764">MKFETFPVLETERFLLRQMTLEDSSAVFEIFSDPDVTKDMGEAPFEHVAQAEDVIRFMNSLYEQNQAIRWGIIKKEDSTLVGTCGYNGWETNRGSRGEIAYDLAKKHWRQGYMSEILKKVITFGFETMGLNRIEAFTYLDAAPSIRLLQKMGFQEEGILRGYAYSQGKYLDNRCFSLLKQEWEESMK</sequence>
<protein>
    <submittedName>
        <fullName evidence="2">GNAT family protein</fullName>
    </submittedName>
</protein>
<dbReference type="InterPro" id="IPR000182">
    <property type="entry name" value="GNAT_dom"/>
</dbReference>
<feature type="domain" description="N-acetyltransferase" evidence="1">
    <location>
        <begin position="14"/>
        <end position="171"/>
    </location>
</feature>
<dbReference type="PANTHER" id="PTHR43792:SF9">
    <property type="entry name" value="RIBOSOMAL-PROTEIN-ALANINE ACETYLTRANSFERASE"/>
    <property type="match status" value="1"/>
</dbReference>
<dbReference type="InterPro" id="IPR051531">
    <property type="entry name" value="N-acetyltransferase"/>
</dbReference>
<dbReference type="SUPFAM" id="SSF55729">
    <property type="entry name" value="Acyl-CoA N-acyltransferases (Nat)"/>
    <property type="match status" value="1"/>
</dbReference>
<dbReference type="EMBL" id="JBHTLU010000012">
    <property type="protein sequence ID" value="MFD1219989.1"/>
    <property type="molecule type" value="Genomic_DNA"/>
</dbReference>
<dbReference type="Proteomes" id="UP001597180">
    <property type="component" value="Unassembled WGS sequence"/>
</dbReference>
<dbReference type="Pfam" id="PF13302">
    <property type="entry name" value="Acetyltransf_3"/>
    <property type="match status" value="1"/>
</dbReference>
<evidence type="ECO:0000313" key="2">
    <source>
        <dbReference type="EMBL" id="MFD1219989.1"/>
    </source>
</evidence>
<keyword evidence="3" id="KW-1185">Reference proteome</keyword>
<dbReference type="RefSeq" id="WP_345594282.1">
    <property type="nucleotide sequence ID" value="NZ_BAABJG010000055.1"/>
</dbReference>
<gene>
    <name evidence="2" type="ORF">ACFQ4B_07655</name>
</gene>
<name>A0ABW3UIB4_9BACL</name>
<proteinExistence type="predicted"/>
<dbReference type="Gene3D" id="3.40.630.30">
    <property type="match status" value="1"/>
</dbReference>
<evidence type="ECO:0000313" key="3">
    <source>
        <dbReference type="Proteomes" id="UP001597180"/>
    </source>
</evidence>
<reference evidence="3" key="1">
    <citation type="journal article" date="2019" name="Int. J. Syst. Evol. Microbiol.">
        <title>The Global Catalogue of Microorganisms (GCM) 10K type strain sequencing project: providing services to taxonomists for standard genome sequencing and annotation.</title>
        <authorList>
            <consortium name="The Broad Institute Genomics Platform"/>
            <consortium name="The Broad Institute Genome Sequencing Center for Infectious Disease"/>
            <person name="Wu L."/>
            <person name="Ma J."/>
        </authorList>
    </citation>
    <scope>NUCLEOTIDE SEQUENCE [LARGE SCALE GENOMIC DNA]</scope>
    <source>
        <strain evidence="3">CCUG 53270</strain>
    </source>
</reference>
<organism evidence="2 3">
    <name type="scientific">Paenibacillus vulneris</name>
    <dbReference type="NCBI Taxonomy" id="1133364"/>
    <lineage>
        <taxon>Bacteria</taxon>
        <taxon>Bacillati</taxon>
        <taxon>Bacillota</taxon>
        <taxon>Bacilli</taxon>
        <taxon>Bacillales</taxon>
        <taxon>Paenibacillaceae</taxon>
        <taxon>Paenibacillus</taxon>
    </lineage>
</organism>